<dbReference type="EMBL" id="BGPR01033153">
    <property type="protein sequence ID" value="GBO06996.1"/>
    <property type="molecule type" value="Genomic_DNA"/>
</dbReference>
<sequence>MFVSYKSHFSTTLKVRSVICRDSLPCLETRPSLPISNGPDQPEGIVAQSLAKQNREHVKIYAFPIHFYDHIAIEEKIICSFILPRSIAIPSVYRVPLTIPFLWAFRVFRP</sequence>
<keyword evidence="3" id="KW-1185">Reference proteome</keyword>
<dbReference type="Proteomes" id="UP000499080">
    <property type="component" value="Unassembled WGS sequence"/>
</dbReference>
<organism evidence="1 3">
    <name type="scientific">Araneus ventricosus</name>
    <name type="common">Orbweaver spider</name>
    <name type="synonym">Epeira ventricosa</name>
    <dbReference type="NCBI Taxonomy" id="182803"/>
    <lineage>
        <taxon>Eukaryota</taxon>
        <taxon>Metazoa</taxon>
        <taxon>Ecdysozoa</taxon>
        <taxon>Arthropoda</taxon>
        <taxon>Chelicerata</taxon>
        <taxon>Arachnida</taxon>
        <taxon>Araneae</taxon>
        <taxon>Araneomorphae</taxon>
        <taxon>Entelegynae</taxon>
        <taxon>Araneoidea</taxon>
        <taxon>Araneidae</taxon>
        <taxon>Araneus</taxon>
    </lineage>
</organism>
<name>A0A4Y2U4J7_ARAVE</name>
<gene>
    <name evidence="1" type="ORF">AVEN_129002_1</name>
    <name evidence="2" type="ORF">AVEN_253041_1</name>
</gene>
<protein>
    <submittedName>
        <fullName evidence="1">Uncharacterized protein</fullName>
    </submittedName>
</protein>
<comment type="caution">
    <text evidence="1">The sequence shown here is derived from an EMBL/GenBank/DDBJ whole genome shotgun (WGS) entry which is preliminary data.</text>
</comment>
<dbReference type="EMBL" id="BGPR01033145">
    <property type="protein sequence ID" value="GBO06991.1"/>
    <property type="molecule type" value="Genomic_DNA"/>
</dbReference>
<accession>A0A4Y2U4J7</accession>
<dbReference type="AlphaFoldDB" id="A0A4Y2U4J7"/>
<reference evidence="1 3" key="1">
    <citation type="journal article" date="2019" name="Sci. Rep.">
        <title>Orb-weaving spider Araneus ventricosus genome elucidates the spidroin gene catalogue.</title>
        <authorList>
            <person name="Kono N."/>
            <person name="Nakamura H."/>
            <person name="Ohtoshi R."/>
            <person name="Moran D.A.P."/>
            <person name="Shinohara A."/>
            <person name="Yoshida Y."/>
            <person name="Fujiwara M."/>
            <person name="Mori M."/>
            <person name="Tomita M."/>
            <person name="Arakawa K."/>
        </authorList>
    </citation>
    <scope>NUCLEOTIDE SEQUENCE [LARGE SCALE GENOMIC DNA]</scope>
</reference>
<proteinExistence type="predicted"/>
<evidence type="ECO:0000313" key="1">
    <source>
        <dbReference type="EMBL" id="GBO06991.1"/>
    </source>
</evidence>
<evidence type="ECO:0000313" key="2">
    <source>
        <dbReference type="EMBL" id="GBO06996.1"/>
    </source>
</evidence>
<evidence type="ECO:0000313" key="3">
    <source>
        <dbReference type="Proteomes" id="UP000499080"/>
    </source>
</evidence>